<dbReference type="AlphaFoldDB" id="A0AB34HKQ1"/>
<organism evidence="2 3">
    <name type="scientific">Eschrichtius robustus</name>
    <name type="common">California gray whale</name>
    <name type="synonym">Eschrichtius gibbosus</name>
    <dbReference type="NCBI Taxonomy" id="9764"/>
    <lineage>
        <taxon>Eukaryota</taxon>
        <taxon>Metazoa</taxon>
        <taxon>Chordata</taxon>
        <taxon>Craniata</taxon>
        <taxon>Vertebrata</taxon>
        <taxon>Euteleostomi</taxon>
        <taxon>Mammalia</taxon>
        <taxon>Eutheria</taxon>
        <taxon>Laurasiatheria</taxon>
        <taxon>Artiodactyla</taxon>
        <taxon>Whippomorpha</taxon>
        <taxon>Cetacea</taxon>
        <taxon>Mysticeti</taxon>
        <taxon>Eschrichtiidae</taxon>
        <taxon>Eschrichtius</taxon>
    </lineage>
</organism>
<dbReference type="Proteomes" id="UP001159641">
    <property type="component" value="Unassembled WGS sequence"/>
</dbReference>
<gene>
    <name evidence="2" type="ORF">J1605_004332</name>
</gene>
<proteinExistence type="predicted"/>
<evidence type="ECO:0000256" key="1">
    <source>
        <dbReference type="SAM" id="MobiDB-lite"/>
    </source>
</evidence>
<comment type="caution">
    <text evidence="2">The sequence shown here is derived from an EMBL/GenBank/DDBJ whole genome shotgun (WGS) entry which is preliminary data.</text>
</comment>
<keyword evidence="3" id="KW-1185">Reference proteome</keyword>
<reference evidence="2 3" key="1">
    <citation type="submission" date="2022-11" db="EMBL/GenBank/DDBJ databases">
        <title>Whole genome sequence of Eschrichtius robustus ER-17-0199.</title>
        <authorList>
            <person name="Bruniche-Olsen A."/>
            <person name="Black A.N."/>
            <person name="Fields C.J."/>
            <person name="Walden K."/>
            <person name="Dewoody J.A."/>
        </authorList>
    </citation>
    <scope>NUCLEOTIDE SEQUENCE [LARGE SCALE GENOMIC DNA]</scope>
    <source>
        <strain evidence="2">ER-17-0199</strain>
        <tissue evidence="2">Blubber</tissue>
    </source>
</reference>
<name>A0AB34HKQ1_ESCRO</name>
<feature type="region of interest" description="Disordered" evidence="1">
    <location>
        <begin position="107"/>
        <end position="131"/>
    </location>
</feature>
<sequence length="232" mass="25435">MREKLSNRVRSSRQRRGGRCGRGERGPVCPHLGLQVSVPKPVPASASAPLSPPRPPRLSLRLCPCACVPTSVRAPLSPSAEHLCASTSVPAYLPAPLRPAAQLSFPANRKRNSTEASPQGPRVSPPSAEQVQPKLVSRLNNCGTHHNQDIDANAANVNTEHFHRLKNPGTSLVVQWLRIAFQCRGHQFDPWGTSLVAQWLRIRLPMQGTWVRALVREDPTCLGATKPMCHNY</sequence>
<dbReference type="EMBL" id="JAIQCJ010001291">
    <property type="protein sequence ID" value="KAJ8791385.1"/>
    <property type="molecule type" value="Genomic_DNA"/>
</dbReference>
<feature type="region of interest" description="Disordered" evidence="1">
    <location>
        <begin position="1"/>
        <end position="55"/>
    </location>
</feature>
<feature type="compositionally biased region" description="Basic residues" evidence="1">
    <location>
        <begin position="10"/>
        <end position="19"/>
    </location>
</feature>
<protein>
    <submittedName>
        <fullName evidence="2">Uncharacterized protein</fullName>
    </submittedName>
</protein>
<accession>A0AB34HKQ1</accession>
<evidence type="ECO:0000313" key="2">
    <source>
        <dbReference type="EMBL" id="KAJ8791385.1"/>
    </source>
</evidence>
<evidence type="ECO:0000313" key="3">
    <source>
        <dbReference type="Proteomes" id="UP001159641"/>
    </source>
</evidence>